<evidence type="ECO:0000313" key="3">
    <source>
        <dbReference type="Proteomes" id="UP000007384"/>
    </source>
</evidence>
<sequence>MRTSEKLFFLIFVLVFLFLINISIFSQNNNNMNVYYQRFLDARSFKNETEMQKLNYAIENELMTNLYDNSEILKLKTLPSEVYEKFGEELMEYKKRTRMFI</sequence>
<keyword evidence="3" id="KW-1185">Reference proteome</keyword>
<dbReference type="PATRIC" id="fig|771875.3.peg.1086"/>
<dbReference type="EMBL" id="CP003260">
    <property type="protein sequence ID" value="AFG35169.1"/>
    <property type="molecule type" value="Genomic_DNA"/>
</dbReference>
<evidence type="ECO:0000256" key="1">
    <source>
        <dbReference type="SAM" id="Phobius"/>
    </source>
</evidence>
<keyword evidence="1" id="KW-0812">Transmembrane</keyword>
<proteinExistence type="predicted"/>
<dbReference type="KEGG" id="fpe:Ferpe_1062"/>
<keyword evidence="1" id="KW-0472">Membrane</keyword>
<dbReference type="AlphaFoldDB" id="H9UCC6"/>
<dbReference type="STRING" id="771875.Ferpe_1062"/>
<dbReference type="RefSeq" id="WP_014451610.1">
    <property type="nucleotide sequence ID" value="NC_017095.1"/>
</dbReference>
<feature type="transmembrane region" description="Helical" evidence="1">
    <location>
        <begin position="7"/>
        <end position="25"/>
    </location>
</feature>
<gene>
    <name evidence="2" type="ordered locus">Ferpe_1062</name>
</gene>
<dbReference type="Proteomes" id="UP000007384">
    <property type="component" value="Chromosome"/>
</dbReference>
<reference evidence="2" key="1">
    <citation type="submission" date="2012-03" db="EMBL/GenBank/DDBJ databases">
        <title>Complete sequence of Fervidobacterium pennivorans DSM 9078.</title>
        <authorList>
            <consortium name="US DOE Joint Genome Institute"/>
            <person name="Lucas S."/>
            <person name="Han J."/>
            <person name="Lapidus A."/>
            <person name="Cheng J.-F."/>
            <person name="Goodwin L."/>
            <person name="Pitluck S."/>
            <person name="Peters L."/>
            <person name="Ovchinnikova G."/>
            <person name="Lu M."/>
            <person name="Detter J.C."/>
            <person name="Han C."/>
            <person name="Tapia R."/>
            <person name="Land M."/>
            <person name="Hauser L."/>
            <person name="Kyrpides N."/>
            <person name="Ivanova N."/>
            <person name="Pagani I."/>
            <person name="Noll K.M."/>
            <person name="Woyke T."/>
        </authorList>
    </citation>
    <scope>NUCLEOTIDE SEQUENCE</scope>
    <source>
        <strain evidence="2">DSM 9078</strain>
    </source>
</reference>
<name>H9UCC6_FERPD</name>
<organism evidence="2 3">
    <name type="scientific">Fervidobacterium pennivorans (strain DSM 9078 / Ven5)</name>
    <dbReference type="NCBI Taxonomy" id="771875"/>
    <lineage>
        <taxon>Bacteria</taxon>
        <taxon>Thermotogati</taxon>
        <taxon>Thermotogota</taxon>
        <taxon>Thermotogae</taxon>
        <taxon>Thermotogales</taxon>
        <taxon>Fervidobacteriaceae</taxon>
        <taxon>Fervidobacterium</taxon>
    </lineage>
</organism>
<dbReference type="HOGENOM" id="CLU_2287345_0_0_0"/>
<accession>H9UCC6</accession>
<evidence type="ECO:0000313" key="2">
    <source>
        <dbReference type="EMBL" id="AFG35169.1"/>
    </source>
</evidence>
<keyword evidence="1" id="KW-1133">Transmembrane helix</keyword>
<protein>
    <submittedName>
        <fullName evidence="2">Uncharacterized protein</fullName>
    </submittedName>
</protein>